<comment type="caution">
    <text evidence="8">The sequence shown here is derived from an EMBL/GenBank/DDBJ whole genome shotgun (WGS) entry which is preliminary data.</text>
</comment>
<evidence type="ECO:0000313" key="8">
    <source>
        <dbReference type="EMBL" id="MFC5528618.1"/>
    </source>
</evidence>
<dbReference type="SMART" id="SM00421">
    <property type="entry name" value="HTH_LUXR"/>
    <property type="match status" value="1"/>
</dbReference>
<feature type="domain" description="Response regulatory" evidence="7">
    <location>
        <begin position="6"/>
        <end position="122"/>
    </location>
</feature>
<dbReference type="PANTHER" id="PTHR43214">
    <property type="entry name" value="TWO-COMPONENT RESPONSE REGULATOR"/>
    <property type="match status" value="1"/>
</dbReference>
<dbReference type="InterPro" id="IPR011006">
    <property type="entry name" value="CheY-like_superfamily"/>
</dbReference>
<evidence type="ECO:0000256" key="5">
    <source>
        <dbReference type="PROSITE-ProRule" id="PRU00169"/>
    </source>
</evidence>
<dbReference type="InterPro" id="IPR058245">
    <property type="entry name" value="NreC/VraR/RcsB-like_REC"/>
</dbReference>
<gene>
    <name evidence="8" type="ORF">ACFPQ4_04010</name>
</gene>
<dbReference type="CDD" id="cd17535">
    <property type="entry name" value="REC_NarL-like"/>
    <property type="match status" value="1"/>
</dbReference>
<dbReference type="CDD" id="cd06170">
    <property type="entry name" value="LuxR_C_like"/>
    <property type="match status" value="1"/>
</dbReference>
<dbReference type="InterPro" id="IPR016032">
    <property type="entry name" value="Sig_transdc_resp-reg_C-effctor"/>
</dbReference>
<dbReference type="EMBL" id="JBHSNC010000010">
    <property type="protein sequence ID" value="MFC5528618.1"/>
    <property type="molecule type" value="Genomic_DNA"/>
</dbReference>
<dbReference type="InterPro" id="IPR039420">
    <property type="entry name" value="WalR-like"/>
</dbReference>
<proteinExistence type="predicted"/>
<dbReference type="SMART" id="SM00448">
    <property type="entry name" value="REC"/>
    <property type="match status" value="1"/>
</dbReference>
<evidence type="ECO:0000256" key="2">
    <source>
        <dbReference type="ARBA" id="ARBA00023015"/>
    </source>
</evidence>
<evidence type="ECO:0000256" key="4">
    <source>
        <dbReference type="ARBA" id="ARBA00023163"/>
    </source>
</evidence>
<evidence type="ECO:0000313" key="9">
    <source>
        <dbReference type="Proteomes" id="UP001596108"/>
    </source>
</evidence>
<keyword evidence="3" id="KW-0238">DNA-binding</keyword>
<evidence type="ECO:0000256" key="1">
    <source>
        <dbReference type="ARBA" id="ARBA00022553"/>
    </source>
</evidence>
<feature type="modified residue" description="4-aspartylphosphate" evidence="5">
    <location>
        <position position="57"/>
    </location>
</feature>
<accession>A0ABW0QV26</accession>
<sequence length="228" mass="24937">MAQPVRVLLADDHPHAREGMRMIVSADPDFVVVGEASSGEEAIVLSDALQPDLVLMDIHMPGMGGLEAVKAIKGGQPQVKIVIVTVSDDASHLFEAIKKGAQGYLLKNLNPSAWRDYLRAVAHDEAPLNPDLALSILREFANRKPQQSPGAKDGDDAQVEGLTPREKELLREVAQGLTNREVAQSLGLSEHTVKNHLKNILQKLHLDNRVQLTRFAYERGLVEPTGNE</sequence>
<dbReference type="InterPro" id="IPR000792">
    <property type="entry name" value="Tscrpt_reg_LuxR_C"/>
</dbReference>
<dbReference type="PROSITE" id="PS50110">
    <property type="entry name" value="RESPONSE_REGULATORY"/>
    <property type="match status" value="1"/>
</dbReference>
<keyword evidence="4" id="KW-0804">Transcription</keyword>
<dbReference type="Gene3D" id="3.40.50.2300">
    <property type="match status" value="1"/>
</dbReference>
<feature type="domain" description="HTH luxR-type" evidence="6">
    <location>
        <begin position="155"/>
        <end position="220"/>
    </location>
</feature>
<evidence type="ECO:0000259" key="6">
    <source>
        <dbReference type="PROSITE" id="PS50043"/>
    </source>
</evidence>
<organism evidence="8 9">
    <name type="scientific">Cohnella yongneupensis</name>
    <dbReference type="NCBI Taxonomy" id="425006"/>
    <lineage>
        <taxon>Bacteria</taxon>
        <taxon>Bacillati</taxon>
        <taxon>Bacillota</taxon>
        <taxon>Bacilli</taxon>
        <taxon>Bacillales</taxon>
        <taxon>Paenibacillaceae</taxon>
        <taxon>Cohnella</taxon>
    </lineage>
</organism>
<keyword evidence="2" id="KW-0805">Transcription regulation</keyword>
<dbReference type="Proteomes" id="UP001596108">
    <property type="component" value="Unassembled WGS sequence"/>
</dbReference>
<name>A0ABW0QV26_9BACL</name>
<dbReference type="PROSITE" id="PS00622">
    <property type="entry name" value="HTH_LUXR_1"/>
    <property type="match status" value="1"/>
</dbReference>
<dbReference type="SUPFAM" id="SSF52172">
    <property type="entry name" value="CheY-like"/>
    <property type="match status" value="1"/>
</dbReference>
<evidence type="ECO:0000259" key="7">
    <source>
        <dbReference type="PROSITE" id="PS50110"/>
    </source>
</evidence>
<keyword evidence="1 5" id="KW-0597">Phosphoprotein</keyword>
<dbReference type="SUPFAM" id="SSF46894">
    <property type="entry name" value="C-terminal effector domain of the bipartite response regulators"/>
    <property type="match status" value="1"/>
</dbReference>
<evidence type="ECO:0000256" key="3">
    <source>
        <dbReference type="ARBA" id="ARBA00023125"/>
    </source>
</evidence>
<dbReference type="PROSITE" id="PS50043">
    <property type="entry name" value="HTH_LUXR_2"/>
    <property type="match status" value="1"/>
</dbReference>
<dbReference type="InterPro" id="IPR001789">
    <property type="entry name" value="Sig_transdc_resp-reg_receiver"/>
</dbReference>
<protein>
    <submittedName>
        <fullName evidence="8">Response regulator</fullName>
    </submittedName>
</protein>
<dbReference type="Pfam" id="PF00072">
    <property type="entry name" value="Response_reg"/>
    <property type="match status" value="1"/>
</dbReference>
<dbReference type="Pfam" id="PF00196">
    <property type="entry name" value="GerE"/>
    <property type="match status" value="1"/>
</dbReference>
<dbReference type="PRINTS" id="PR00038">
    <property type="entry name" value="HTHLUXR"/>
</dbReference>
<keyword evidence="9" id="KW-1185">Reference proteome</keyword>
<reference evidence="9" key="1">
    <citation type="journal article" date="2019" name="Int. J. Syst. Evol. Microbiol.">
        <title>The Global Catalogue of Microorganisms (GCM) 10K type strain sequencing project: providing services to taxonomists for standard genome sequencing and annotation.</title>
        <authorList>
            <consortium name="The Broad Institute Genomics Platform"/>
            <consortium name="The Broad Institute Genome Sequencing Center for Infectious Disease"/>
            <person name="Wu L."/>
            <person name="Ma J."/>
        </authorList>
    </citation>
    <scope>NUCLEOTIDE SEQUENCE [LARGE SCALE GENOMIC DNA]</scope>
    <source>
        <strain evidence="9">CGMCC 1.18578</strain>
    </source>
</reference>
<dbReference type="RefSeq" id="WP_378110462.1">
    <property type="nucleotide sequence ID" value="NZ_JBHSNC010000010.1"/>
</dbReference>